<keyword evidence="5 23" id="KW-0728">SH3 domain</keyword>
<dbReference type="SMART" id="SM00175">
    <property type="entry name" value="RAB"/>
    <property type="match status" value="1"/>
</dbReference>
<feature type="chain" id="PRO_5004000756" description="Ras-related protein Rab-4" evidence="25">
    <location>
        <begin position="24"/>
        <end position="351"/>
    </location>
</feature>
<dbReference type="GO" id="GO:0015031">
    <property type="term" value="P:protein transport"/>
    <property type="evidence" value="ECO:0007669"/>
    <property type="project" value="UniProtKB-KW"/>
</dbReference>
<keyword evidence="11 24" id="KW-0547">Nucleotide-binding</keyword>
<dbReference type="GO" id="GO:0032482">
    <property type="term" value="P:Rab protein signal transduction"/>
    <property type="evidence" value="ECO:0007669"/>
    <property type="project" value="UniProtKB-UniRule"/>
</dbReference>
<dbReference type="PROSITE" id="PS51421">
    <property type="entry name" value="RAS"/>
    <property type="match status" value="1"/>
</dbReference>
<organism evidence="27 28">
    <name type="scientific">Tupaia chinensis</name>
    <name type="common">Chinese tree shrew</name>
    <name type="synonym">Tupaia belangeri chinensis</name>
    <dbReference type="NCBI Taxonomy" id="246437"/>
    <lineage>
        <taxon>Eukaryota</taxon>
        <taxon>Metazoa</taxon>
        <taxon>Chordata</taxon>
        <taxon>Craniata</taxon>
        <taxon>Vertebrata</taxon>
        <taxon>Euteleostomi</taxon>
        <taxon>Mammalia</taxon>
        <taxon>Eutheria</taxon>
        <taxon>Euarchontoglires</taxon>
        <taxon>Scandentia</taxon>
        <taxon>Tupaiidae</taxon>
        <taxon>Tupaia</taxon>
    </lineage>
</organism>
<dbReference type="GO" id="GO:0046872">
    <property type="term" value="F:metal ion binding"/>
    <property type="evidence" value="ECO:0007669"/>
    <property type="project" value="UniProtKB-KW"/>
</dbReference>
<keyword evidence="9" id="KW-0479">Metal-binding</keyword>
<reference evidence="28" key="2">
    <citation type="journal article" date="2013" name="Nat. Commun.">
        <title>Genome of the Chinese tree shrew.</title>
        <authorList>
            <person name="Fan Y."/>
            <person name="Huang Z.Y."/>
            <person name="Cao C.C."/>
            <person name="Chen C.S."/>
            <person name="Chen Y.X."/>
            <person name="Fan D.D."/>
            <person name="He J."/>
            <person name="Hou H.L."/>
            <person name="Hu L."/>
            <person name="Hu X.T."/>
            <person name="Jiang X.T."/>
            <person name="Lai R."/>
            <person name="Lang Y.S."/>
            <person name="Liang B."/>
            <person name="Liao S.G."/>
            <person name="Mu D."/>
            <person name="Ma Y.Y."/>
            <person name="Niu Y.Y."/>
            <person name="Sun X.Q."/>
            <person name="Xia J.Q."/>
            <person name="Xiao J."/>
            <person name="Xiong Z.Q."/>
            <person name="Xu L."/>
            <person name="Yang L."/>
            <person name="Zhang Y."/>
            <person name="Zhao W."/>
            <person name="Zhao X.D."/>
            <person name="Zheng Y.T."/>
            <person name="Zhou J.M."/>
            <person name="Zhu Y.B."/>
            <person name="Zhang G.J."/>
            <person name="Wang J."/>
            <person name="Yao Y.G."/>
        </authorList>
    </citation>
    <scope>NUCLEOTIDE SEQUENCE [LARGE SCALE GENOMIC DNA]</scope>
</reference>
<evidence type="ECO:0000256" key="7">
    <source>
        <dbReference type="ARBA" id="ARBA00022481"/>
    </source>
</evidence>
<keyword evidence="12" id="KW-0967">Endosome</keyword>
<evidence type="ECO:0000256" key="16">
    <source>
        <dbReference type="ARBA" id="ARBA00023134"/>
    </source>
</evidence>
<sequence length="351" mass="39001">MARSLVFLGVMVLLSAFPRPSVTGRAMPKLADQKLCADEECSYPISMAVALQDYVAPDCRFLTIHRGQVVYVFSKLKGRGRLFWGGSVQGDYYGDMAARLGYFPSSIVREDQTLKPGKIEVKTDKSHPLQIRSFPILPLLLRIYFLFKFLVIGSAGTGKSCLLHQFIENKFKQDSNHTIGVEFGSRVVNVGGKTVKLQIWDTAGQERFRSVTRSYYRGAAGALLVYDITSRETYNSLAAWLTDARTLASPNIVVILCGNKKDLDPEREVTFLEASRFAQENELMFLETSALTGENVEEAFLKCARTILNKIDSGELDPERMGSGIQYGDASLRQLRQPRSAQAVAPQPCGC</sequence>
<dbReference type="PROSITE" id="PS51419">
    <property type="entry name" value="RAB"/>
    <property type="match status" value="1"/>
</dbReference>
<dbReference type="SUPFAM" id="SSF50044">
    <property type="entry name" value="SH3-domain"/>
    <property type="match status" value="1"/>
</dbReference>
<dbReference type="FunFam" id="2.30.30.40:FF:000175">
    <property type="entry name" value="Melanoma-derived growth regulatory protein"/>
    <property type="match status" value="1"/>
</dbReference>
<evidence type="ECO:0000313" key="27">
    <source>
        <dbReference type="EMBL" id="ELW72369.1"/>
    </source>
</evidence>
<dbReference type="FunFam" id="3.40.50.300:FF:000280">
    <property type="entry name" value="Putative ras-related protein Rab-4B"/>
    <property type="match status" value="1"/>
</dbReference>
<dbReference type="SMART" id="SM00174">
    <property type="entry name" value="RHO"/>
    <property type="match status" value="1"/>
</dbReference>
<evidence type="ECO:0000256" key="13">
    <source>
        <dbReference type="ARBA" id="ARBA00022801"/>
    </source>
</evidence>
<dbReference type="EMBL" id="KB320423">
    <property type="protein sequence ID" value="ELW72369.1"/>
    <property type="molecule type" value="Genomic_DNA"/>
</dbReference>
<comment type="catalytic activity">
    <reaction evidence="21">
        <text>GTP + H2O = GDP + phosphate + H(+)</text>
        <dbReference type="Rhea" id="RHEA:19669"/>
        <dbReference type="ChEBI" id="CHEBI:15377"/>
        <dbReference type="ChEBI" id="CHEBI:15378"/>
        <dbReference type="ChEBI" id="CHEBI:37565"/>
        <dbReference type="ChEBI" id="CHEBI:43474"/>
        <dbReference type="ChEBI" id="CHEBI:58189"/>
        <dbReference type="EC" id="3.6.5.2"/>
    </reaction>
    <physiologicalReaction direction="left-to-right" evidence="21">
        <dbReference type="Rhea" id="RHEA:19670"/>
    </physiologicalReaction>
</comment>
<proteinExistence type="inferred from homology"/>
<dbReference type="STRING" id="246437.L9LCE5"/>
<evidence type="ECO:0000256" key="20">
    <source>
        <dbReference type="ARBA" id="ARBA00023289"/>
    </source>
</evidence>
<dbReference type="Gene3D" id="2.30.30.40">
    <property type="entry name" value="SH3 Domains"/>
    <property type="match status" value="1"/>
</dbReference>
<gene>
    <name evidence="27" type="ORF">TREES_T100020226</name>
</gene>
<dbReference type="InterPro" id="IPR005225">
    <property type="entry name" value="Small_GTP-bd"/>
</dbReference>
<evidence type="ECO:0000256" key="2">
    <source>
        <dbReference type="ARBA" id="ARBA00004146"/>
    </source>
</evidence>
<comment type="subcellular location">
    <subcellularLocation>
        <location evidence="24">Cell membrane</location>
        <topology evidence="24">Lipid-anchor</topology>
        <orientation evidence="24">Cytoplasmic side</orientation>
    </subcellularLocation>
    <subcellularLocation>
        <location evidence="2">Early endosome membrane</location>
    </subcellularLocation>
    <subcellularLocation>
        <location evidence="3">Secreted</location>
    </subcellularLocation>
</comment>
<evidence type="ECO:0000256" key="25">
    <source>
        <dbReference type="SAM" id="SignalP"/>
    </source>
</evidence>
<comment type="cofactor">
    <cofactor evidence="1">
        <name>Mg(2+)</name>
        <dbReference type="ChEBI" id="CHEBI:18420"/>
    </cofactor>
</comment>
<keyword evidence="7" id="KW-0488">Methylation</keyword>
<name>L9LCE5_TUPCH</name>
<dbReference type="FunCoup" id="L9LCE5">
    <property type="interactions" value="874"/>
</dbReference>
<evidence type="ECO:0000256" key="8">
    <source>
        <dbReference type="ARBA" id="ARBA00022525"/>
    </source>
</evidence>
<dbReference type="InParanoid" id="L9LCE5"/>
<keyword evidence="20 24" id="KW-0636">Prenylation</keyword>
<evidence type="ECO:0000256" key="5">
    <source>
        <dbReference type="ARBA" id="ARBA00022443"/>
    </source>
</evidence>
<dbReference type="InterPro" id="IPR050209">
    <property type="entry name" value="Rab_GTPases_membrane_traffic"/>
</dbReference>
<evidence type="ECO:0000256" key="23">
    <source>
        <dbReference type="PROSITE-ProRule" id="PRU00192"/>
    </source>
</evidence>
<dbReference type="InterPro" id="IPR027417">
    <property type="entry name" value="P-loop_NTPase"/>
</dbReference>
<dbReference type="PROSITE" id="PS50002">
    <property type="entry name" value="SH3"/>
    <property type="match status" value="1"/>
</dbReference>
<evidence type="ECO:0000256" key="4">
    <source>
        <dbReference type="ARBA" id="ARBA00006270"/>
    </source>
</evidence>
<dbReference type="NCBIfam" id="TIGR00231">
    <property type="entry name" value="small_GTP"/>
    <property type="match status" value="1"/>
</dbReference>
<keyword evidence="18" id="KW-1015">Disulfide bond</keyword>
<dbReference type="GO" id="GO:0005576">
    <property type="term" value="C:extracellular region"/>
    <property type="evidence" value="ECO:0007669"/>
    <property type="project" value="UniProtKB-SubCell"/>
</dbReference>
<evidence type="ECO:0000256" key="19">
    <source>
        <dbReference type="ARBA" id="ARBA00023288"/>
    </source>
</evidence>
<evidence type="ECO:0000256" key="11">
    <source>
        <dbReference type="ARBA" id="ARBA00022741"/>
    </source>
</evidence>
<evidence type="ECO:0000256" key="3">
    <source>
        <dbReference type="ARBA" id="ARBA00004613"/>
    </source>
</evidence>
<dbReference type="Gene3D" id="3.40.50.300">
    <property type="entry name" value="P-loop containing nucleotide triphosphate hydrolases"/>
    <property type="match status" value="1"/>
</dbReference>
<dbReference type="InterPro" id="IPR001452">
    <property type="entry name" value="SH3_domain"/>
</dbReference>
<dbReference type="CDD" id="cd04113">
    <property type="entry name" value="Rab4"/>
    <property type="match status" value="1"/>
</dbReference>
<evidence type="ECO:0000256" key="18">
    <source>
        <dbReference type="ARBA" id="ARBA00023157"/>
    </source>
</evidence>
<evidence type="ECO:0000256" key="15">
    <source>
        <dbReference type="ARBA" id="ARBA00022927"/>
    </source>
</evidence>
<feature type="signal peptide" evidence="25">
    <location>
        <begin position="1"/>
        <end position="23"/>
    </location>
</feature>
<evidence type="ECO:0000313" key="28">
    <source>
        <dbReference type="Proteomes" id="UP000011518"/>
    </source>
</evidence>
<dbReference type="GO" id="GO:0031901">
    <property type="term" value="C:early endosome membrane"/>
    <property type="evidence" value="ECO:0007669"/>
    <property type="project" value="UniProtKB-SubCell"/>
</dbReference>
<evidence type="ECO:0000256" key="10">
    <source>
        <dbReference type="ARBA" id="ARBA00022729"/>
    </source>
</evidence>
<evidence type="ECO:0000256" key="17">
    <source>
        <dbReference type="ARBA" id="ARBA00023136"/>
    </source>
</evidence>
<dbReference type="SMART" id="SM00173">
    <property type="entry name" value="RAS"/>
    <property type="match status" value="1"/>
</dbReference>
<dbReference type="GO" id="GO:0003925">
    <property type="term" value="F:G protein activity"/>
    <property type="evidence" value="ECO:0007669"/>
    <property type="project" value="UniProtKB-EC"/>
</dbReference>
<keyword evidence="10 25" id="KW-0732">Signal</keyword>
<keyword evidence="15 24" id="KW-0653">Protein transport</keyword>
<keyword evidence="14" id="KW-0460">Magnesium</keyword>
<dbReference type="PANTHER" id="PTHR47979">
    <property type="entry name" value="DRAB11-RELATED"/>
    <property type="match status" value="1"/>
</dbReference>
<keyword evidence="13" id="KW-0378">Hydrolase</keyword>
<dbReference type="eggNOG" id="KOG0086">
    <property type="taxonomic scope" value="Eukaryota"/>
</dbReference>
<dbReference type="InterPro" id="IPR041819">
    <property type="entry name" value="Rab4"/>
</dbReference>
<evidence type="ECO:0000256" key="14">
    <source>
        <dbReference type="ARBA" id="ARBA00022842"/>
    </source>
</evidence>
<evidence type="ECO:0000256" key="21">
    <source>
        <dbReference type="ARBA" id="ARBA00047660"/>
    </source>
</evidence>
<dbReference type="SUPFAM" id="SSF52540">
    <property type="entry name" value="P-loop containing nucleoside triphosphate hydrolases"/>
    <property type="match status" value="1"/>
</dbReference>
<dbReference type="Proteomes" id="UP000011518">
    <property type="component" value="Unassembled WGS sequence"/>
</dbReference>
<keyword evidence="28" id="KW-1185">Reference proteome</keyword>
<dbReference type="SMART" id="SM00326">
    <property type="entry name" value="SH3"/>
    <property type="match status" value="1"/>
</dbReference>
<keyword evidence="16 24" id="KW-0342">GTP-binding</keyword>
<dbReference type="AlphaFoldDB" id="L9LCE5"/>
<comment type="similarity">
    <text evidence="4 24">Belongs to the small GTPase superfamily. Rab family.</text>
</comment>
<keyword evidence="19 24" id="KW-0449">Lipoprotein</keyword>
<evidence type="ECO:0000256" key="6">
    <source>
        <dbReference type="ARBA" id="ARBA00022448"/>
    </source>
</evidence>
<keyword evidence="17 24" id="KW-0472">Membrane</keyword>
<evidence type="ECO:0000256" key="24">
    <source>
        <dbReference type="RuleBase" id="RU367055"/>
    </source>
</evidence>
<keyword evidence="8" id="KW-0964">Secreted</keyword>
<dbReference type="PRINTS" id="PR00449">
    <property type="entry name" value="RASTRNSFRMNG"/>
</dbReference>
<dbReference type="GO" id="GO:0005525">
    <property type="term" value="F:GTP binding"/>
    <property type="evidence" value="ECO:0007669"/>
    <property type="project" value="UniProtKB-UniRule"/>
</dbReference>
<feature type="domain" description="SH3" evidence="26">
    <location>
        <begin position="43"/>
        <end position="113"/>
    </location>
</feature>
<comment type="function">
    <text evidence="24">The small GTPases Rab are key regulators of intracellular membrane trafficking, from the formation of transport vesicles to their fusion with membranes. Rabs cycle between an inactive GDP-bound form and an active GTP-bound form that is able to recruit to membranes different sets of downstream effectors directly responsible for vesicle formation, movement, tethering and fusion.</text>
</comment>
<evidence type="ECO:0000259" key="26">
    <source>
        <dbReference type="PROSITE" id="PS50002"/>
    </source>
</evidence>
<reference evidence="28" key="1">
    <citation type="submission" date="2012-07" db="EMBL/GenBank/DDBJ databases">
        <title>Genome of the Chinese tree shrew, a rising model animal genetically related to primates.</title>
        <authorList>
            <person name="Zhang G."/>
            <person name="Fan Y."/>
            <person name="Yao Y."/>
            <person name="Huang Z."/>
        </authorList>
    </citation>
    <scope>NUCLEOTIDE SEQUENCE [LARGE SCALE GENOMIC DNA]</scope>
</reference>
<evidence type="ECO:0000256" key="1">
    <source>
        <dbReference type="ARBA" id="ARBA00001946"/>
    </source>
</evidence>
<evidence type="ECO:0000256" key="9">
    <source>
        <dbReference type="ARBA" id="ARBA00022723"/>
    </source>
</evidence>
<dbReference type="InterPro" id="IPR036028">
    <property type="entry name" value="SH3-like_dom_sf"/>
</dbReference>
<dbReference type="SMART" id="SM00176">
    <property type="entry name" value="RAN"/>
    <property type="match status" value="1"/>
</dbReference>
<dbReference type="GO" id="GO:0005886">
    <property type="term" value="C:plasma membrane"/>
    <property type="evidence" value="ECO:0007669"/>
    <property type="project" value="UniProtKB-SubCell"/>
</dbReference>
<dbReference type="Pfam" id="PF07653">
    <property type="entry name" value="SH3_2"/>
    <property type="match status" value="1"/>
</dbReference>
<protein>
    <recommendedName>
        <fullName evidence="24">Ras-related protein Rab-4</fullName>
    </recommendedName>
</protein>
<accession>L9LCE5</accession>
<keyword evidence="6 24" id="KW-0813">Transport</keyword>
<comment type="similarity">
    <text evidence="22">Belongs to the MIA/OTOR family.</text>
</comment>
<evidence type="ECO:0000256" key="12">
    <source>
        <dbReference type="ARBA" id="ARBA00022753"/>
    </source>
</evidence>
<dbReference type="Pfam" id="PF00071">
    <property type="entry name" value="Ras"/>
    <property type="match status" value="1"/>
</dbReference>
<evidence type="ECO:0000256" key="22">
    <source>
        <dbReference type="ARBA" id="ARBA00061486"/>
    </source>
</evidence>
<dbReference type="InterPro" id="IPR001806">
    <property type="entry name" value="Small_GTPase"/>
</dbReference>